<dbReference type="PANTHER" id="PTHR19241">
    <property type="entry name" value="ATP-BINDING CASSETTE TRANSPORTER"/>
    <property type="match status" value="1"/>
</dbReference>
<reference evidence="11" key="1">
    <citation type="submission" date="2018-10" db="EMBL/GenBank/DDBJ databases">
        <title>Effector identification in a new, highly contiguous assembly of the strawberry crown rot pathogen Phytophthora cactorum.</title>
        <authorList>
            <person name="Armitage A.D."/>
            <person name="Nellist C.F."/>
            <person name="Bates H."/>
            <person name="Vickerstaff R.J."/>
            <person name="Harrison R.J."/>
        </authorList>
    </citation>
    <scope>NUCLEOTIDE SEQUENCE</scope>
    <source>
        <strain evidence="11">15-7</strain>
    </source>
</reference>
<organism evidence="11 12">
    <name type="scientific">Phytophthora cactorum</name>
    <dbReference type="NCBI Taxonomy" id="29920"/>
    <lineage>
        <taxon>Eukaryota</taxon>
        <taxon>Sar</taxon>
        <taxon>Stramenopiles</taxon>
        <taxon>Oomycota</taxon>
        <taxon>Peronosporomycetes</taxon>
        <taxon>Peronosporales</taxon>
        <taxon>Peronosporaceae</taxon>
        <taxon>Phytophthora</taxon>
    </lineage>
</organism>
<evidence type="ECO:0000256" key="3">
    <source>
        <dbReference type="ARBA" id="ARBA00022448"/>
    </source>
</evidence>
<keyword evidence="5" id="KW-0547">Nucleotide-binding</keyword>
<evidence type="ECO:0000256" key="6">
    <source>
        <dbReference type="ARBA" id="ARBA00022840"/>
    </source>
</evidence>
<gene>
    <name evidence="11" type="ORF">PC113_g19756</name>
</gene>
<evidence type="ECO:0000313" key="12">
    <source>
        <dbReference type="Proteomes" id="UP000735874"/>
    </source>
</evidence>
<feature type="transmembrane region" description="Helical" evidence="9">
    <location>
        <begin position="574"/>
        <end position="594"/>
    </location>
</feature>
<dbReference type="GO" id="GO:0005524">
    <property type="term" value="F:ATP binding"/>
    <property type="evidence" value="ECO:0007669"/>
    <property type="project" value="UniProtKB-KW"/>
</dbReference>
<evidence type="ECO:0000256" key="2">
    <source>
        <dbReference type="ARBA" id="ARBA00006012"/>
    </source>
</evidence>
<name>A0A8T0YCE0_9STRA</name>
<dbReference type="GO" id="GO:0016887">
    <property type="term" value="F:ATP hydrolysis activity"/>
    <property type="evidence" value="ECO:0007669"/>
    <property type="project" value="InterPro"/>
</dbReference>
<dbReference type="CDD" id="cd03232">
    <property type="entry name" value="ABCG_PDR_domain2"/>
    <property type="match status" value="1"/>
</dbReference>
<dbReference type="InterPro" id="IPR003593">
    <property type="entry name" value="AAA+_ATPase"/>
</dbReference>
<comment type="caution">
    <text evidence="11">The sequence shown here is derived from an EMBL/GenBank/DDBJ whole genome shotgun (WGS) entry which is preliminary data.</text>
</comment>
<dbReference type="InterPro" id="IPR027417">
    <property type="entry name" value="P-loop_NTPase"/>
</dbReference>
<evidence type="ECO:0000313" key="11">
    <source>
        <dbReference type="EMBL" id="KAG2837875.1"/>
    </source>
</evidence>
<keyword evidence="8 9" id="KW-0472">Membrane</keyword>
<feature type="transmembrane region" description="Helical" evidence="9">
    <location>
        <begin position="1175"/>
        <end position="1197"/>
    </location>
</feature>
<feature type="transmembrane region" description="Helical" evidence="9">
    <location>
        <begin position="1299"/>
        <end position="1321"/>
    </location>
</feature>
<feature type="transmembrane region" description="Helical" evidence="9">
    <location>
        <begin position="1095"/>
        <end position="1115"/>
    </location>
</feature>
<keyword evidence="3" id="KW-0813">Transport</keyword>
<feature type="transmembrane region" description="Helical" evidence="9">
    <location>
        <begin position="508"/>
        <end position="533"/>
    </location>
</feature>
<evidence type="ECO:0000256" key="4">
    <source>
        <dbReference type="ARBA" id="ARBA00022692"/>
    </source>
</evidence>
<evidence type="ECO:0000259" key="10">
    <source>
        <dbReference type="PROSITE" id="PS50893"/>
    </source>
</evidence>
<evidence type="ECO:0000256" key="1">
    <source>
        <dbReference type="ARBA" id="ARBA00004141"/>
    </source>
</evidence>
<dbReference type="InterPro" id="IPR003439">
    <property type="entry name" value="ABC_transporter-like_ATP-bd"/>
</dbReference>
<dbReference type="EMBL" id="RCMG01001050">
    <property type="protein sequence ID" value="KAG2837875.1"/>
    <property type="molecule type" value="Genomic_DNA"/>
</dbReference>
<dbReference type="Proteomes" id="UP000735874">
    <property type="component" value="Unassembled WGS sequence"/>
</dbReference>
<comment type="subcellular location">
    <subcellularLocation>
        <location evidence="1">Membrane</location>
        <topology evidence="1">Multi-pass membrane protein</topology>
    </subcellularLocation>
</comment>
<feature type="domain" description="ABC transporter" evidence="10">
    <location>
        <begin position="746"/>
        <end position="988"/>
    </location>
</feature>
<dbReference type="Pfam" id="PF01061">
    <property type="entry name" value="ABC2_membrane"/>
    <property type="match status" value="2"/>
</dbReference>
<feature type="transmembrane region" description="Helical" evidence="9">
    <location>
        <begin position="545"/>
        <end position="567"/>
    </location>
</feature>
<dbReference type="GO" id="GO:0140359">
    <property type="term" value="F:ABC-type transporter activity"/>
    <property type="evidence" value="ECO:0007669"/>
    <property type="project" value="InterPro"/>
</dbReference>
<sequence length="1329" mass="147712">MASSSATKATKTCGDVPFITYENGDGLMEQGVTALLEHIASTVLPALGQPKMEIRFRNVSICADIVVKDKTNLKTEPPTLVNVTKTSLAKMAAKTHIVKKNILRNVSGVLKPGTMTLVLGQPGSGKSSLLKVLSGRFPTSKRVRVDGQVTYNGTPQQELQTRLPQFVSFETLEFANACTGGKLSNKEEKLYSHGSPEQNQAALDVLRATYKHYPDVIIRQLGLENCQNTILGNTMLRGVSGCERKRVTTGEMMFGNKFVLLMDEISTGLDSAATFDIISTQRSLTKTLNKTVAISLLQPSPEVFALFDDVILMNDGYVVYHGPRSEALYYFESLGFERPVNRDVADFLLDLGTNKQQQYEVGPCPSSASEFADAFKKSCIRDHMMSELNSALDPSLIADNKKFMDPRLEFNQSFWDGTMTLIRRQMTITLRNTALLKSRFLMSVVLGLLNASTFYQFDETDAQVVIGIIYVAFNFVTLGQSAQVPSFMAIRDVFNKQRGANFFRTSSFVLATSVSQIPLAVIETLTFGSIIYWMCGFVATAGGFIFFELVIFLTSMMFAAWFFFLAVVSPDMNVASLITMFSLFFFTLFVVSWSPRGTFPTTYWFSPQAWGIRAAAVNQYTNSRFNVCVYGDIDYCETYGMTMSEYSLRSFDVPTQRFWLWLGIAYLVGMCVVFMVIAWAILEHRRTEEPVNTSFRVENVEEPPTFPADYALTNTPRAAGPKTTPISEIPIPMTQAGDKSCIPVTLAFKDLWYSVPDAANSKSSIDLLKGVSGFALPGTITALMGSSGAGKTTLMDAIARRKTGGQIRGDILLNGHPATELAIRRATGYCEQMDIHSDASTFREALTFSAFLRQDADVPDSHKYDSVNECLDLLDLHPIADQIIRGSSTEQMKRLTIGVELAAQPSVLFLDEPTSGLDARSAKLIMDGVRKVANTGRTIVCTIHQPSAVVFSVFDSLLLLKRGGEMVFFGDLGEEASNLVTYFESIDGVSKLEKEYNPATWMLEASEQWRQLEVNLDRVGITCPSPALPALTFKRKRAASNWTQAVVVTKRWFDLHWRTPSYNLTRVVISLILALALGITYIGSEYRSYQGVNSGLGMVYMGAVNITFISFNGVLPITSKERTAFYRERASQTYNAFWYFIGSTLVEIPYCFGISLLFMAIFYPMVGFTGVADFFTSWFNLSLIVTLMAYFGQFLIYLLPSMDVGSVFMVLINTICILFTGFNPPSVSIPNGYKWLHDITPHKYAFASLTAIVFGDCPADGDGSERGCQQMTGTPPNLPDSITLKEYMETNFLVKRSEIWQNCGILVAWICVLRFLTLLALRYVNHQTR</sequence>
<feature type="transmembrane region" description="Helical" evidence="9">
    <location>
        <begin position="440"/>
        <end position="457"/>
    </location>
</feature>
<feature type="transmembrane region" description="Helical" evidence="9">
    <location>
        <begin position="463"/>
        <end position="487"/>
    </location>
</feature>
<feature type="domain" description="ABC transporter" evidence="10">
    <location>
        <begin position="83"/>
        <end position="340"/>
    </location>
</feature>
<evidence type="ECO:0000256" key="5">
    <source>
        <dbReference type="ARBA" id="ARBA00022741"/>
    </source>
</evidence>
<comment type="similarity">
    <text evidence="2">Belongs to the ABC transporter superfamily. ABCG family. PDR (TC 3.A.1.205) subfamily.</text>
</comment>
<dbReference type="VEuPathDB" id="FungiDB:PC110_g19723"/>
<feature type="transmembrane region" description="Helical" evidence="9">
    <location>
        <begin position="658"/>
        <end position="682"/>
    </location>
</feature>
<evidence type="ECO:0000256" key="7">
    <source>
        <dbReference type="ARBA" id="ARBA00022989"/>
    </source>
</evidence>
<dbReference type="Pfam" id="PF19055">
    <property type="entry name" value="ABC2_membrane_7"/>
    <property type="match status" value="1"/>
</dbReference>
<proteinExistence type="inferred from homology"/>
<keyword evidence="7 9" id="KW-1133">Transmembrane helix</keyword>
<dbReference type="InterPro" id="IPR013525">
    <property type="entry name" value="ABC2_TM"/>
</dbReference>
<dbReference type="Pfam" id="PF00005">
    <property type="entry name" value="ABC_tran"/>
    <property type="match status" value="2"/>
</dbReference>
<dbReference type="SMART" id="SM00382">
    <property type="entry name" value="AAA"/>
    <property type="match status" value="2"/>
</dbReference>
<keyword evidence="4 9" id="KW-0812">Transmembrane</keyword>
<evidence type="ECO:0000256" key="8">
    <source>
        <dbReference type="ARBA" id="ARBA00023136"/>
    </source>
</evidence>
<keyword evidence="6" id="KW-0067">ATP-binding</keyword>
<dbReference type="Pfam" id="PF06422">
    <property type="entry name" value="PDR_CDR"/>
    <property type="match status" value="1"/>
</dbReference>
<protein>
    <submittedName>
        <fullName evidence="11">ABC transporter G family member 37</fullName>
    </submittedName>
</protein>
<dbReference type="Gene3D" id="3.40.50.300">
    <property type="entry name" value="P-loop containing nucleotide triphosphate hydrolases"/>
    <property type="match status" value="2"/>
</dbReference>
<feature type="transmembrane region" description="Helical" evidence="9">
    <location>
        <begin position="1204"/>
        <end position="1222"/>
    </location>
</feature>
<dbReference type="GO" id="GO:0016020">
    <property type="term" value="C:membrane"/>
    <property type="evidence" value="ECO:0007669"/>
    <property type="project" value="UniProtKB-SubCell"/>
</dbReference>
<dbReference type="SUPFAM" id="SSF52540">
    <property type="entry name" value="P-loop containing nucleoside triphosphate hydrolases"/>
    <property type="match status" value="2"/>
</dbReference>
<feature type="transmembrane region" description="Helical" evidence="9">
    <location>
        <begin position="1136"/>
        <end position="1163"/>
    </location>
</feature>
<dbReference type="PROSITE" id="PS50893">
    <property type="entry name" value="ABC_TRANSPORTER_2"/>
    <property type="match status" value="2"/>
</dbReference>
<dbReference type="InterPro" id="IPR043926">
    <property type="entry name" value="ABCG_dom"/>
</dbReference>
<accession>A0A8T0YCE0</accession>
<dbReference type="InterPro" id="IPR034003">
    <property type="entry name" value="ABCG_PDR_2"/>
</dbReference>
<feature type="transmembrane region" description="Helical" evidence="9">
    <location>
        <begin position="1064"/>
        <end position="1083"/>
    </location>
</feature>
<dbReference type="FunFam" id="3.40.50.300:FF:000289">
    <property type="entry name" value="ABC transporter G family member 31"/>
    <property type="match status" value="1"/>
</dbReference>
<dbReference type="InterPro" id="IPR010929">
    <property type="entry name" value="PDR_CDR_ABC"/>
</dbReference>
<dbReference type="FunFam" id="3.40.50.300:FF:000528">
    <property type="entry name" value="ABC transporter G family member 31"/>
    <property type="match status" value="1"/>
</dbReference>
<evidence type="ECO:0000256" key="9">
    <source>
        <dbReference type="SAM" id="Phobius"/>
    </source>
</evidence>